<dbReference type="EMBL" id="CP006577">
    <property type="protein sequence ID" value="AIG98111.1"/>
    <property type="molecule type" value="Genomic_DNA"/>
</dbReference>
<organism evidence="14 15">
    <name type="scientific">Archaeoglobus fulgidus DSM 8774</name>
    <dbReference type="NCBI Taxonomy" id="1344584"/>
    <lineage>
        <taxon>Archaea</taxon>
        <taxon>Methanobacteriati</taxon>
        <taxon>Methanobacteriota</taxon>
        <taxon>Archaeoglobi</taxon>
        <taxon>Archaeoglobales</taxon>
        <taxon>Archaeoglobaceae</taxon>
        <taxon>Archaeoglobus</taxon>
    </lineage>
</organism>
<dbReference type="InterPro" id="IPR006654">
    <property type="entry name" value="Trp_synth_beta"/>
</dbReference>
<dbReference type="GO" id="GO:0004834">
    <property type="term" value="F:tryptophan synthase activity"/>
    <property type="evidence" value="ECO:0007669"/>
    <property type="project" value="UniProtKB-UniRule"/>
</dbReference>
<dbReference type="KEGG" id="afg:AFULGI_00013380"/>
<reference evidence="14 15" key="1">
    <citation type="submission" date="2013-07" db="EMBL/GenBank/DDBJ databases">
        <title>Genome of Archaeoglobus fulgidus.</title>
        <authorList>
            <person name="Fiebig A."/>
            <person name="Birkeland N.-K."/>
        </authorList>
    </citation>
    <scope>NUCLEOTIDE SEQUENCE [LARGE SCALE GENOMIC DNA]</scope>
    <source>
        <strain evidence="14 15">DSM 8774</strain>
    </source>
</reference>
<dbReference type="GeneID" id="24794843"/>
<evidence type="ECO:0000259" key="13">
    <source>
        <dbReference type="Pfam" id="PF00291"/>
    </source>
</evidence>
<feature type="modified residue" description="N6-(pyridoxal phosphate)lysine" evidence="12">
    <location>
        <position position="110"/>
    </location>
</feature>
<evidence type="ECO:0000256" key="7">
    <source>
        <dbReference type="ARBA" id="ARBA00022822"/>
    </source>
</evidence>
<proteinExistence type="inferred from homology"/>
<keyword evidence="6 12" id="KW-0028">Amino-acid biosynthesis</keyword>
<comment type="pathway">
    <text evidence="3 12">Amino-acid biosynthesis; L-tryptophan biosynthesis; L-tryptophan from chorismate: step 5/5.</text>
</comment>
<dbReference type="RefSeq" id="WP_048064354.1">
    <property type="nucleotide sequence ID" value="NZ_CP006577.1"/>
</dbReference>
<dbReference type="GO" id="GO:0052684">
    <property type="term" value="F:L-serine hydro-lyase (adding indole, L-tryptophan-forming) activity"/>
    <property type="evidence" value="ECO:0007669"/>
    <property type="project" value="TreeGrafter"/>
</dbReference>
<evidence type="ECO:0000256" key="6">
    <source>
        <dbReference type="ARBA" id="ARBA00022605"/>
    </source>
</evidence>
<keyword evidence="9 12" id="KW-0057">Aromatic amino acid biosynthesis</keyword>
<evidence type="ECO:0000313" key="15">
    <source>
        <dbReference type="Proteomes" id="UP000028501"/>
    </source>
</evidence>
<feature type="domain" description="Tryptophan synthase beta chain-like PALP" evidence="13">
    <location>
        <begin position="75"/>
        <end position="410"/>
    </location>
</feature>
<name>A0A075WDP8_ARCFL</name>
<dbReference type="PANTHER" id="PTHR48077:SF6">
    <property type="entry name" value="TRYPTOPHAN SYNTHASE"/>
    <property type="match status" value="1"/>
</dbReference>
<comment type="subunit">
    <text evidence="5 12">Tetramer of two alpha and two beta chains.</text>
</comment>
<evidence type="ECO:0000256" key="4">
    <source>
        <dbReference type="ARBA" id="ARBA00009982"/>
    </source>
</evidence>
<comment type="catalytic activity">
    <reaction evidence="11 12">
        <text>(1S,2R)-1-C-(indol-3-yl)glycerol 3-phosphate + L-serine = D-glyceraldehyde 3-phosphate + L-tryptophan + H2O</text>
        <dbReference type="Rhea" id="RHEA:10532"/>
        <dbReference type="ChEBI" id="CHEBI:15377"/>
        <dbReference type="ChEBI" id="CHEBI:33384"/>
        <dbReference type="ChEBI" id="CHEBI:57912"/>
        <dbReference type="ChEBI" id="CHEBI:58866"/>
        <dbReference type="ChEBI" id="CHEBI:59776"/>
        <dbReference type="EC" id="4.2.1.20"/>
    </reaction>
</comment>
<dbReference type="GO" id="GO:0005737">
    <property type="term" value="C:cytoplasm"/>
    <property type="evidence" value="ECO:0007669"/>
    <property type="project" value="TreeGrafter"/>
</dbReference>
<evidence type="ECO:0000256" key="10">
    <source>
        <dbReference type="ARBA" id="ARBA00023239"/>
    </source>
</evidence>
<sequence length="430" mass="47390">MKKIMLDESEMPKEWYNVLPDLPEPLPPPLHPATQEPVKPEDLEPIFPKGLIQQEMSGERWIRIPEDVREIYRIWRPTPLVRAERLEKALKTPARIYFKYEGASPPGSHKPNTAVAQAYYNAKEGVERLTTETGAGQWGSALCFATKLFEMACTVYMVKVSFMQKPYRRVMMETWGGEVIPSPSDRTEVGRKILAENPDTPGSLGIAISEAIEDAAKNENTKYSLGSVLNHVLLHQTVIGLETKAQLEKVDEKPDVLIGCVGGGSNFAGLTYPFVNDAKNGDLEIIAVEPAACPTLTAGEYKYDFGDVAGLTPLLKMYTLGHDFIPPPIHAGGLRYHGDAPTLCMLVKHGVIKARAVKQLPTFEAGLLFARTEGIIPAPETNHAVRAAIDEAIKARENNEEKVIVFGFSGHGLLDLQAYDDYLAGRLADT</sequence>
<comment type="function">
    <text evidence="2 12">The beta subunit is responsible for the synthesis of L-tryptophan from indole and L-serine.</text>
</comment>
<evidence type="ECO:0000256" key="8">
    <source>
        <dbReference type="ARBA" id="ARBA00022898"/>
    </source>
</evidence>
<comment type="similarity">
    <text evidence="4 12">Belongs to the TrpB family.</text>
</comment>
<keyword evidence="7 12" id="KW-0822">Tryptophan biosynthesis</keyword>
<dbReference type="NCBIfam" id="TIGR01415">
    <property type="entry name" value="trpB_rel"/>
    <property type="match status" value="1"/>
</dbReference>
<evidence type="ECO:0000256" key="2">
    <source>
        <dbReference type="ARBA" id="ARBA00002786"/>
    </source>
</evidence>
<gene>
    <name evidence="12" type="primary">trpB</name>
    <name evidence="14" type="ORF">AFULGI_00013380</name>
</gene>
<evidence type="ECO:0000256" key="9">
    <source>
        <dbReference type="ARBA" id="ARBA00023141"/>
    </source>
</evidence>
<dbReference type="GO" id="GO:0030170">
    <property type="term" value="F:pyridoxal phosphate binding"/>
    <property type="evidence" value="ECO:0007669"/>
    <property type="project" value="InterPro"/>
</dbReference>
<dbReference type="InterPro" id="IPR036052">
    <property type="entry name" value="TrpB-like_PALP_sf"/>
</dbReference>
<evidence type="ECO:0000256" key="3">
    <source>
        <dbReference type="ARBA" id="ARBA00004733"/>
    </source>
</evidence>
<dbReference type="InterPro" id="IPR001926">
    <property type="entry name" value="TrpB-like_PALP"/>
</dbReference>
<dbReference type="PROSITE" id="PS00168">
    <property type="entry name" value="TRP_SYNTHASE_BETA"/>
    <property type="match status" value="1"/>
</dbReference>
<dbReference type="AlphaFoldDB" id="A0A075WDP8"/>
<dbReference type="HAMAP" id="MF_00133">
    <property type="entry name" value="Trp_synth_beta"/>
    <property type="match status" value="1"/>
</dbReference>
<comment type="cofactor">
    <cofactor evidence="1 12">
        <name>pyridoxal 5'-phosphate</name>
        <dbReference type="ChEBI" id="CHEBI:597326"/>
    </cofactor>
</comment>
<dbReference type="NCBIfam" id="NF009057">
    <property type="entry name" value="PRK12391.1"/>
    <property type="match status" value="1"/>
</dbReference>
<dbReference type="EC" id="4.2.1.20" evidence="12"/>
<dbReference type="PIRSF" id="PIRSF001413">
    <property type="entry name" value="Trp_syn_beta"/>
    <property type="match status" value="1"/>
</dbReference>
<dbReference type="InterPro" id="IPR006653">
    <property type="entry name" value="Trp_synth_b_CS"/>
</dbReference>
<evidence type="ECO:0000256" key="11">
    <source>
        <dbReference type="ARBA" id="ARBA00049047"/>
    </source>
</evidence>
<protein>
    <recommendedName>
        <fullName evidence="12">Tryptophan synthase beta chain</fullName>
        <ecNumber evidence="12">4.2.1.20</ecNumber>
    </recommendedName>
</protein>
<keyword evidence="10 12" id="KW-0456">Lyase</keyword>
<dbReference type="HOGENOM" id="CLU_042858_1_0_2"/>
<dbReference type="Gene3D" id="3.40.50.1100">
    <property type="match status" value="2"/>
</dbReference>
<dbReference type="SUPFAM" id="SSF53686">
    <property type="entry name" value="Tryptophan synthase beta subunit-like PLP-dependent enzymes"/>
    <property type="match status" value="1"/>
</dbReference>
<keyword evidence="8 12" id="KW-0663">Pyridoxal phosphate</keyword>
<dbReference type="UniPathway" id="UPA00035">
    <property type="reaction ID" value="UER00044"/>
</dbReference>
<dbReference type="InterPro" id="IPR006316">
    <property type="entry name" value="Trp_synth_b-like"/>
</dbReference>
<dbReference type="Proteomes" id="UP000028501">
    <property type="component" value="Chromosome"/>
</dbReference>
<dbReference type="InterPro" id="IPR023026">
    <property type="entry name" value="Trp_synth_beta/beta-like"/>
</dbReference>
<evidence type="ECO:0000256" key="12">
    <source>
        <dbReference type="HAMAP-Rule" id="MF_00133"/>
    </source>
</evidence>
<evidence type="ECO:0000313" key="14">
    <source>
        <dbReference type="EMBL" id="AIG98111.1"/>
    </source>
</evidence>
<evidence type="ECO:0000256" key="5">
    <source>
        <dbReference type="ARBA" id="ARBA00011270"/>
    </source>
</evidence>
<accession>A0A075WDP8</accession>
<evidence type="ECO:0000256" key="1">
    <source>
        <dbReference type="ARBA" id="ARBA00001933"/>
    </source>
</evidence>
<dbReference type="PIRSF" id="PIRSF500824">
    <property type="entry name" value="TrpB_prok"/>
    <property type="match status" value="1"/>
</dbReference>
<dbReference type="Pfam" id="PF00291">
    <property type="entry name" value="PALP"/>
    <property type="match status" value="1"/>
</dbReference>
<dbReference type="CDD" id="cd06446">
    <property type="entry name" value="Trp-synth_B"/>
    <property type="match status" value="1"/>
</dbReference>
<dbReference type="PANTHER" id="PTHR48077">
    <property type="entry name" value="TRYPTOPHAN SYNTHASE-RELATED"/>
    <property type="match status" value="1"/>
</dbReference>